<feature type="transmembrane region" description="Helical" evidence="6">
    <location>
        <begin position="278"/>
        <end position="302"/>
    </location>
</feature>
<dbReference type="Gene3D" id="1.20.1250.20">
    <property type="entry name" value="MFS general substrate transporter like domains"/>
    <property type="match status" value="2"/>
</dbReference>
<comment type="caution">
    <text evidence="8">The sequence shown here is derived from an EMBL/GenBank/DDBJ whole genome shotgun (WGS) entry which is preliminary data.</text>
</comment>
<keyword evidence="2" id="KW-0813">Transport</keyword>
<feature type="transmembrane region" description="Helical" evidence="6">
    <location>
        <begin position="204"/>
        <end position="226"/>
    </location>
</feature>
<evidence type="ECO:0000256" key="1">
    <source>
        <dbReference type="ARBA" id="ARBA00004141"/>
    </source>
</evidence>
<dbReference type="InterPro" id="IPR020846">
    <property type="entry name" value="MFS_dom"/>
</dbReference>
<organism evidence="8 9">
    <name type="scientific">Stereocaulon virgatum</name>
    <dbReference type="NCBI Taxonomy" id="373712"/>
    <lineage>
        <taxon>Eukaryota</taxon>
        <taxon>Fungi</taxon>
        <taxon>Dikarya</taxon>
        <taxon>Ascomycota</taxon>
        <taxon>Pezizomycotina</taxon>
        <taxon>Lecanoromycetes</taxon>
        <taxon>OSLEUM clade</taxon>
        <taxon>Lecanoromycetidae</taxon>
        <taxon>Lecanorales</taxon>
        <taxon>Lecanorineae</taxon>
        <taxon>Stereocaulaceae</taxon>
        <taxon>Stereocaulon</taxon>
    </lineage>
</organism>
<evidence type="ECO:0000256" key="2">
    <source>
        <dbReference type="ARBA" id="ARBA00022448"/>
    </source>
</evidence>
<evidence type="ECO:0000259" key="7">
    <source>
        <dbReference type="PROSITE" id="PS50850"/>
    </source>
</evidence>
<dbReference type="InterPro" id="IPR011701">
    <property type="entry name" value="MFS"/>
</dbReference>
<dbReference type="PANTHER" id="PTHR43791:SF58">
    <property type="entry name" value="TRANSPORTER, PUTATIVE (AFU_ORTHOLOGUE AFUA_8G04470)-RELATED"/>
    <property type="match status" value="1"/>
</dbReference>
<feature type="transmembrane region" description="Helical" evidence="6">
    <location>
        <begin position="402"/>
        <end position="423"/>
    </location>
</feature>
<dbReference type="EMBL" id="JBEFKJ010000038">
    <property type="protein sequence ID" value="KAL2037642.1"/>
    <property type="molecule type" value="Genomic_DNA"/>
</dbReference>
<dbReference type="Proteomes" id="UP001590950">
    <property type="component" value="Unassembled WGS sequence"/>
</dbReference>
<dbReference type="PROSITE" id="PS50850">
    <property type="entry name" value="MFS"/>
    <property type="match status" value="1"/>
</dbReference>
<dbReference type="PANTHER" id="PTHR43791">
    <property type="entry name" value="PERMEASE-RELATED"/>
    <property type="match status" value="1"/>
</dbReference>
<feature type="transmembrane region" description="Helical" evidence="6">
    <location>
        <begin position="111"/>
        <end position="131"/>
    </location>
</feature>
<feature type="transmembrane region" description="Helical" evidence="6">
    <location>
        <begin position="137"/>
        <end position="159"/>
    </location>
</feature>
<protein>
    <recommendedName>
        <fullName evidence="7">Major facilitator superfamily (MFS) profile domain-containing protein</fullName>
    </recommendedName>
</protein>
<gene>
    <name evidence="8" type="ORF">N7G274_009587</name>
</gene>
<feature type="transmembrane region" description="Helical" evidence="6">
    <location>
        <begin position="171"/>
        <end position="192"/>
    </location>
</feature>
<sequence>MSNDFDSLVSARPKGAPTSANALEDEDLQIKLEKKLRLKVDLRLCTIASLLCSLNLLDSGVISSASVTSMLKDLELDQGNRYSVAILIFTVASVCLQLPATIAVRILGPRIFFACITFGFGLITLCTAFIHSWKQMIVMRVLLGICMSGVYPGLALLISSWYRRKELQLRFAFLQCGEVIVLATGGIVNFGLNSLDGRGGLKGWQWMYVFQGLITCIIGMATYWWIVDFPENAQQSFYFLDEAETNVAVARIQQDRGDVIPTPFSWPEVLKHFLDIKVYGFAATFFLLNLVSTALSYFLPIILHDGMGLSTNKAILLSAPPYYYAVIPVLISSRIGDKYRLRGPVISFNSLCLVAGFGMLGFSDQVTVRYIGTYLATGAYISNWAALNSYQASNITGQWKRAVTAAAVTACNGLGGVAGSFIVKRNEAPRYVTAIWVSIGSHILIIGIILAFSVYFFISNRRQTKGKKVIERTDGFRYTY</sequence>
<keyword evidence="5 6" id="KW-0472">Membrane</keyword>
<name>A0ABR3ZVM7_9LECA</name>
<feature type="transmembrane region" description="Helical" evidence="6">
    <location>
        <begin position="435"/>
        <end position="458"/>
    </location>
</feature>
<evidence type="ECO:0000256" key="4">
    <source>
        <dbReference type="ARBA" id="ARBA00022989"/>
    </source>
</evidence>
<keyword evidence="9" id="KW-1185">Reference proteome</keyword>
<dbReference type="SUPFAM" id="SSF103473">
    <property type="entry name" value="MFS general substrate transporter"/>
    <property type="match status" value="1"/>
</dbReference>
<feature type="domain" description="Major facilitator superfamily (MFS) profile" evidence="7">
    <location>
        <begin position="44"/>
        <end position="465"/>
    </location>
</feature>
<feature type="transmembrane region" description="Helical" evidence="6">
    <location>
        <begin position="82"/>
        <end position="104"/>
    </location>
</feature>
<dbReference type="InterPro" id="IPR036259">
    <property type="entry name" value="MFS_trans_sf"/>
</dbReference>
<evidence type="ECO:0000313" key="9">
    <source>
        <dbReference type="Proteomes" id="UP001590950"/>
    </source>
</evidence>
<feature type="transmembrane region" description="Helical" evidence="6">
    <location>
        <begin position="343"/>
        <end position="362"/>
    </location>
</feature>
<feature type="transmembrane region" description="Helical" evidence="6">
    <location>
        <begin position="314"/>
        <end position="331"/>
    </location>
</feature>
<evidence type="ECO:0000313" key="8">
    <source>
        <dbReference type="EMBL" id="KAL2037642.1"/>
    </source>
</evidence>
<evidence type="ECO:0000256" key="5">
    <source>
        <dbReference type="ARBA" id="ARBA00023136"/>
    </source>
</evidence>
<proteinExistence type="predicted"/>
<feature type="transmembrane region" description="Helical" evidence="6">
    <location>
        <begin position="368"/>
        <end position="390"/>
    </location>
</feature>
<evidence type="ECO:0000256" key="3">
    <source>
        <dbReference type="ARBA" id="ARBA00022692"/>
    </source>
</evidence>
<reference evidence="8 9" key="1">
    <citation type="submission" date="2024-09" db="EMBL/GenBank/DDBJ databases">
        <title>Rethinking Asexuality: The Enigmatic Case of Functional Sexual Genes in Lepraria (Stereocaulaceae).</title>
        <authorList>
            <person name="Doellman M."/>
            <person name="Sun Y."/>
            <person name="Barcenas-Pena A."/>
            <person name="Lumbsch H.T."/>
            <person name="Grewe F."/>
        </authorList>
    </citation>
    <scope>NUCLEOTIDE SEQUENCE [LARGE SCALE GENOMIC DNA]</scope>
    <source>
        <strain evidence="8 9">Mercado 3170</strain>
    </source>
</reference>
<keyword evidence="3 6" id="KW-0812">Transmembrane</keyword>
<comment type="subcellular location">
    <subcellularLocation>
        <location evidence="1">Membrane</location>
        <topology evidence="1">Multi-pass membrane protein</topology>
    </subcellularLocation>
</comment>
<keyword evidence="4 6" id="KW-1133">Transmembrane helix</keyword>
<evidence type="ECO:0000256" key="6">
    <source>
        <dbReference type="SAM" id="Phobius"/>
    </source>
</evidence>
<dbReference type="Pfam" id="PF07690">
    <property type="entry name" value="MFS_1"/>
    <property type="match status" value="1"/>
</dbReference>
<accession>A0ABR3ZVM7</accession>